<evidence type="ECO:0000313" key="1">
    <source>
        <dbReference type="EnsemblMetazoa" id="GAUT007134-PA"/>
    </source>
</evidence>
<sequence length="118" mass="13048">MKPNRDYTNCACDPLSLKRYVNCTSQQMKAKTCDKADDILEANKTSIVPGFLAADAALNTAAIAEMAQLNKPNPVPNAKLRKTLGIEHSTELSQWIVQYLSKFNLLCINMEITNTNDA</sequence>
<organism evidence="1 2">
    <name type="scientific">Glossina austeni</name>
    <name type="common">Savannah tsetse fly</name>
    <dbReference type="NCBI Taxonomy" id="7395"/>
    <lineage>
        <taxon>Eukaryota</taxon>
        <taxon>Metazoa</taxon>
        <taxon>Ecdysozoa</taxon>
        <taxon>Arthropoda</taxon>
        <taxon>Hexapoda</taxon>
        <taxon>Insecta</taxon>
        <taxon>Pterygota</taxon>
        <taxon>Neoptera</taxon>
        <taxon>Endopterygota</taxon>
        <taxon>Diptera</taxon>
        <taxon>Brachycera</taxon>
        <taxon>Muscomorpha</taxon>
        <taxon>Hippoboscoidea</taxon>
        <taxon>Glossinidae</taxon>
        <taxon>Glossina</taxon>
    </lineage>
</organism>
<name>A0A1A9UJS6_GLOAU</name>
<dbReference type="Proteomes" id="UP000078200">
    <property type="component" value="Unassembled WGS sequence"/>
</dbReference>
<reference evidence="1" key="1">
    <citation type="submission" date="2020-05" db="UniProtKB">
        <authorList>
            <consortium name="EnsemblMetazoa"/>
        </authorList>
    </citation>
    <scope>IDENTIFICATION</scope>
    <source>
        <strain evidence="1">TTRI</strain>
    </source>
</reference>
<keyword evidence="2" id="KW-1185">Reference proteome</keyword>
<proteinExistence type="predicted"/>
<dbReference type="EnsemblMetazoa" id="GAUT007134-RA">
    <property type="protein sequence ID" value="GAUT007134-PA"/>
    <property type="gene ID" value="GAUT007134"/>
</dbReference>
<accession>A0A1A9UJS6</accession>
<dbReference type="AlphaFoldDB" id="A0A1A9UJS6"/>
<evidence type="ECO:0000313" key="2">
    <source>
        <dbReference type="Proteomes" id="UP000078200"/>
    </source>
</evidence>
<dbReference type="VEuPathDB" id="VectorBase:GAUT007134"/>
<protein>
    <submittedName>
        <fullName evidence="1">Uncharacterized protein</fullName>
    </submittedName>
</protein>